<dbReference type="Pfam" id="PF12728">
    <property type="entry name" value="HTH_17"/>
    <property type="match status" value="1"/>
</dbReference>
<protein>
    <submittedName>
        <fullName evidence="2">DNA binding protein, excisionase family</fullName>
    </submittedName>
</protein>
<reference evidence="2 3" key="1">
    <citation type="submission" date="2016-06" db="EMBL/GenBank/DDBJ databases">
        <authorList>
            <person name="Kjaerup R.B."/>
            <person name="Dalgaard T.S."/>
            <person name="Juul-Madsen H.R."/>
        </authorList>
    </citation>
    <scope>NUCLEOTIDE SEQUENCE [LARGE SCALE GENOMIC DNA]</scope>
    <source>
        <strain evidence="2">2</strain>
    </source>
</reference>
<gene>
    <name evidence="2" type="ORF">PROAA_900007</name>
</gene>
<feature type="domain" description="Helix-turn-helix" evidence="1">
    <location>
        <begin position="4"/>
        <end position="51"/>
    </location>
</feature>
<dbReference type="Proteomes" id="UP000199600">
    <property type="component" value="Unassembled WGS sequence"/>
</dbReference>
<accession>A0A1A8Y1U6</accession>
<dbReference type="RefSeq" id="WP_245664346.1">
    <property type="nucleotide sequence ID" value="NZ_FLQY01000396.1"/>
</dbReference>
<dbReference type="InterPro" id="IPR041657">
    <property type="entry name" value="HTH_17"/>
</dbReference>
<organism evidence="2 3">
    <name type="scientific">Candidatus Propionivibrio aalborgensis</name>
    <dbReference type="NCBI Taxonomy" id="1860101"/>
    <lineage>
        <taxon>Bacteria</taxon>
        <taxon>Pseudomonadati</taxon>
        <taxon>Pseudomonadota</taxon>
        <taxon>Betaproteobacteria</taxon>
        <taxon>Rhodocyclales</taxon>
        <taxon>Rhodocyclaceae</taxon>
        <taxon>Propionivibrio</taxon>
    </lineage>
</organism>
<sequence length="110" mass="12359">MKTLTLEEAAGFLKMHPEEVRRRVKCGMLPGAKAGRRWVFLDVDLADWLRSMYSAPRQFLSATLKNEVEKCHSINAERCGGSMLSHPAENEYASLLGLKSKLMPKSFTTS</sequence>
<dbReference type="AlphaFoldDB" id="A0A1A8Y1U6"/>
<evidence type="ECO:0000313" key="2">
    <source>
        <dbReference type="EMBL" id="SBT11129.1"/>
    </source>
</evidence>
<evidence type="ECO:0000259" key="1">
    <source>
        <dbReference type="Pfam" id="PF12728"/>
    </source>
</evidence>
<dbReference type="EMBL" id="FLQY01000396">
    <property type="protein sequence ID" value="SBT11129.1"/>
    <property type="molecule type" value="Genomic_DNA"/>
</dbReference>
<name>A0A1A8Y1U6_9RHOO</name>
<proteinExistence type="predicted"/>
<keyword evidence="3" id="KW-1185">Reference proteome</keyword>
<evidence type="ECO:0000313" key="3">
    <source>
        <dbReference type="Proteomes" id="UP000199600"/>
    </source>
</evidence>